<evidence type="ECO:0000313" key="2">
    <source>
        <dbReference type="Proteomes" id="UP000265520"/>
    </source>
</evidence>
<keyword evidence="1" id="KW-0167">Capsid protein</keyword>
<reference evidence="1 2" key="1">
    <citation type="journal article" date="2018" name="Front. Plant Sci.">
        <title>Red Clover (Trifolium pratense) and Zigzag Clover (T. medium) - A Picture of Genomic Similarities and Differences.</title>
        <authorList>
            <person name="Dluhosova J."/>
            <person name="Istvanek J."/>
            <person name="Nedelnik J."/>
            <person name="Repkova J."/>
        </authorList>
    </citation>
    <scope>NUCLEOTIDE SEQUENCE [LARGE SCALE GENOMIC DNA]</scope>
    <source>
        <strain evidence="2">cv. 10/8</strain>
        <tissue evidence="1">Leaf</tissue>
    </source>
</reference>
<dbReference type="Proteomes" id="UP000265520">
    <property type="component" value="Unassembled WGS sequence"/>
</dbReference>
<dbReference type="EMBL" id="LXQA010276888">
    <property type="protein sequence ID" value="MCI40182.1"/>
    <property type="molecule type" value="Genomic_DNA"/>
</dbReference>
<organism evidence="1 2">
    <name type="scientific">Trifolium medium</name>
    <dbReference type="NCBI Taxonomy" id="97028"/>
    <lineage>
        <taxon>Eukaryota</taxon>
        <taxon>Viridiplantae</taxon>
        <taxon>Streptophyta</taxon>
        <taxon>Embryophyta</taxon>
        <taxon>Tracheophyta</taxon>
        <taxon>Spermatophyta</taxon>
        <taxon>Magnoliopsida</taxon>
        <taxon>eudicotyledons</taxon>
        <taxon>Gunneridae</taxon>
        <taxon>Pentapetalae</taxon>
        <taxon>rosids</taxon>
        <taxon>fabids</taxon>
        <taxon>Fabales</taxon>
        <taxon>Fabaceae</taxon>
        <taxon>Papilionoideae</taxon>
        <taxon>50 kb inversion clade</taxon>
        <taxon>NPAAA clade</taxon>
        <taxon>Hologalegina</taxon>
        <taxon>IRL clade</taxon>
        <taxon>Trifolieae</taxon>
        <taxon>Trifolium</taxon>
    </lineage>
</organism>
<name>A0A392RVI6_9FABA</name>
<proteinExistence type="predicted"/>
<accession>A0A392RVI6</accession>
<feature type="non-terminal residue" evidence="1">
    <location>
        <position position="99"/>
    </location>
</feature>
<keyword evidence="1" id="KW-0946">Virion</keyword>
<evidence type="ECO:0000313" key="1">
    <source>
        <dbReference type="EMBL" id="MCI40182.1"/>
    </source>
</evidence>
<comment type="caution">
    <text evidence="1">The sequence shown here is derived from an EMBL/GenBank/DDBJ whole genome shotgun (WGS) entry which is preliminary data.</text>
</comment>
<keyword evidence="2" id="KW-1185">Reference proteome</keyword>
<dbReference type="AlphaFoldDB" id="A0A392RVI6"/>
<sequence>MDCAGLLSPGSEIWTLLNGFRTQYSLTDVYIPGPLVQCFKNISCFSPSATDRFGNVSPSIPARLRWNQESRLPLPPPRPPHYSSSSHILICFSTLIDLH</sequence>
<protein>
    <submittedName>
        <fullName evidence="1">Coat protein</fullName>
    </submittedName>
</protein>